<dbReference type="InterPro" id="IPR036217">
    <property type="entry name" value="MethylDNA_cys_MeTrfase_DNAb"/>
</dbReference>
<dbReference type="Pfam" id="PF02870">
    <property type="entry name" value="Methyltransf_1N"/>
    <property type="match status" value="1"/>
</dbReference>
<evidence type="ECO:0000259" key="7">
    <source>
        <dbReference type="Pfam" id="PF01035"/>
    </source>
</evidence>
<protein>
    <submittedName>
        <fullName evidence="9">Methylated-DNA-[protein]-cysteine S-methyltransferase</fullName>
    </submittedName>
</protein>
<keyword evidence="5" id="KW-0234">DNA repair</keyword>
<dbReference type="AlphaFoldDB" id="A0A4R6VRJ9"/>
<name>A0A4R6VRJ9_9PSEU</name>
<dbReference type="InterPro" id="IPR008332">
    <property type="entry name" value="MethylG_MeTrfase_N"/>
</dbReference>
<dbReference type="Pfam" id="PF01035">
    <property type="entry name" value="DNA_binding_1"/>
    <property type="match status" value="1"/>
</dbReference>
<dbReference type="InterPro" id="IPR014048">
    <property type="entry name" value="MethylDNA_cys_MeTrfase_DNA-bd"/>
</dbReference>
<evidence type="ECO:0000256" key="4">
    <source>
        <dbReference type="ARBA" id="ARBA00022763"/>
    </source>
</evidence>
<dbReference type="InterPro" id="IPR036388">
    <property type="entry name" value="WH-like_DNA-bd_sf"/>
</dbReference>
<dbReference type="GO" id="GO:0003908">
    <property type="term" value="F:methylated-DNA-[protein]-cysteine S-methyltransferase activity"/>
    <property type="evidence" value="ECO:0007669"/>
    <property type="project" value="UniProtKB-EC"/>
</dbReference>
<dbReference type="InterPro" id="IPR001497">
    <property type="entry name" value="MethylDNA_cys_MeTrfase_AS"/>
</dbReference>
<dbReference type="Gene3D" id="1.10.10.10">
    <property type="entry name" value="Winged helix-like DNA-binding domain superfamily/Winged helix DNA-binding domain"/>
    <property type="match status" value="1"/>
</dbReference>
<dbReference type="PANTHER" id="PTHR10815:SF13">
    <property type="entry name" value="METHYLATED-DNA--PROTEIN-CYSTEINE METHYLTRANSFERASE"/>
    <property type="match status" value="1"/>
</dbReference>
<dbReference type="NCBIfam" id="TIGR00589">
    <property type="entry name" value="ogt"/>
    <property type="match status" value="1"/>
</dbReference>
<comment type="caution">
    <text evidence="9">The sequence shown here is derived from an EMBL/GenBank/DDBJ whole genome shotgun (WGS) entry which is preliminary data.</text>
</comment>
<reference evidence="9 10" key="1">
    <citation type="submission" date="2019-03" db="EMBL/GenBank/DDBJ databases">
        <title>Genomic Encyclopedia of Type Strains, Phase IV (KMG-IV): sequencing the most valuable type-strain genomes for metagenomic binning, comparative biology and taxonomic classification.</title>
        <authorList>
            <person name="Goeker M."/>
        </authorList>
    </citation>
    <scope>NUCLEOTIDE SEQUENCE [LARGE SCALE GENOMIC DNA]</scope>
    <source>
        <strain evidence="9 10">DSM 45775</strain>
    </source>
</reference>
<evidence type="ECO:0000256" key="2">
    <source>
        <dbReference type="ARBA" id="ARBA00022603"/>
    </source>
</evidence>
<dbReference type="GO" id="GO:0032259">
    <property type="term" value="P:methylation"/>
    <property type="evidence" value="ECO:0007669"/>
    <property type="project" value="UniProtKB-KW"/>
</dbReference>
<sequence>MTMDTTMATPLGELTLRATDQGLSSCVFTSGARTNARRVRPRTRTGNANLAQVWLDRACGEFEAFFAGELTEFTVPVDLSRVDPPARQALTALDDVGYGQTTTYRGLALLAGDNEPQGAQRAGIAMARNPILIRVPCHRVLAADGSLRGYRGGLDRKRALLDLESAARQTEAGAQPAAA</sequence>
<organism evidence="9 10">
    <name type="scientific">Actinomycetospora succinea</name>
    <dbReference type="NCBI Taxonomy" id="663603"/>
    <lineage>
        <taxon>Bacteria</taxon>
        <taxon>Bacillati</taxon>
        <taxon>Actinomycetota</taxon>
        <taxon>Actinomycetes</taxon>
        <taxon>Pseudonocardiales</taxon>
        <taxon>Pseudonocardiaceae</taxon>
        <taxon>Actinomycetospora</taxon>
    </lineage>
</organism>
<dbReference type="OrthoDB" id="9802228at2"/>
<evidence type="ECO:0000256" key="5">
    <source>
        <dbReference type="ARBA" id="ARBA00023204"/>
    </source>
</evidence>
<dbReference type="PROSITE" id="PS00374">
    <property type="entry name" value="MGMT"/>
    <property type="match status" value="1"/>
</dbReference>
<proteinExistence type="predicted"/>
<gene>
    <name evidence="9" type="ORF">EV188_101433</name>
</gene>
<dbReference type="InterPro" id="IPR036631">
    <property type="entry name" value="MGMT_N_sf"/>
</dbReference>
<dbReference type="Proteomes" id="UP000295705">
    <property type="component" value="Unassembled WGS sequence"/>
</dbReference>
<evidence type="ECO:0000256" key="3">
    <source>
        <dbReference type="ARBA" id="ARBA00022679"/>
    </source>
</evidence>
<comment type="catalytic activity">
    <reaction evidence="1">
        <text>a 4-O-methyl-thymidine in DNA + L-cysteinyl-[protein] = a thymidine in DNA + S-methyl-L-cysteinyl-[protein]</text>
        <dbReference type="Rhea" id="RHEA:53428"/>
        <dbReference type="Rhea" id="RHEA-COMP:10131"/>
        <dbReference type="Rhea" id="RHEA-COMP:10132"/>
        <dbReference type="Rhea" id="RHEA-COMP:13555"/>
        <dbReference type="Rhea" id="RHEA-COMP:13556"/>
        <dbReference type="ChEBI" id="CHEBI:29950"/>
        <dbReference type="ChEBI" id="CHEBI:82612"/>
        <dbReference type="ChEBI" id="CHEBI:137386"/>
        <dbReference type="ChEBI" id="CHEBI:137387"/>
        <dbReference type="EC" id="2.1.1.63"/>
    </reaction>
</comment>
<evidence type="ECO:0000256" key="6">
    <source>
        <dbReference type="ARBA" id="ARBA00049348"/>
    </source>
</evidence>
<evidence type="ECO:0000256" key="1">
    <source>
        <dbReference type="ARBA" id="ARBA00001286"/>
    </source>
</evidence>
<dbReference type="SUPFAM" id="SSF46767">
    <property type="entry name" value="Methylated DNA-protein cysteine methyltransferase, C-terminal domain"/>
    <property type="match status" value="1"/>
</dbReference>
<accession>A0A4R6VRJ9</accession>
<evidence type="ECO:0000313" key="9">
    <source>
        <dbReference type="EMBL" id="TDQ65184.1"/>
    </source>
</evidence>
<dbReference type="Gene3D" id="3.30.160.70">
    <property type="entry name" value="Methylated DNA-protein cysteine methyltransferase domain"/>
    <property type="match status" value="1"/>
</dbReference>
<dbReference type="SUPFAM" id="SSF53155">
    <property type="entry name" value="Methylated DNA-protein cysteine methyltransferase domain"/>
    <property type="match status" value="1"/>
</dbReference>
<dbReference type="CDD" id="cd06445">
    <property type="entry name" value="ATase"/>
    <property type="match status" value="1"/>
</dbReference>
<dbReference type="EMBL" id="SNYO01000001">
    <property type="protein sequence ID" value="TDQ65184.1"/>
    <property type="molecule type" value="Genomic_DNA"/>
</dbReference>
<feature type="domain" description="Methylguanine DNA methyltransferase ribonuclease-like" evidence="8">
    <location>
        <begin position="5"/>
        <end position="79"/>
    </location>
</feature>
<evidence type="ECO:0000259" key="8">
    <source>
        <dbReference type="Pfam" id="PF02870"/>
    </source>
</evidence>
<dbReference type="PANTHER" id="PTHR10815">
    <property type="entry name" value="METHYLATED-DNA--PROTEIN-CYSTEINE METHYLTRANSFERASE"/>
    <property type="match status" value="1"/>
</dbReference>
<dbReference type="GO" id="GO:0006281">
    <property type="term" value="P:DNA repair"/>
    <property type="evidence" value="ECO:0007669"/>
    <property type="project" value="UniProtKB-KW"/>
</dbReference>
<keyword evidence="3 9" id="KW-0808">Transferase</keyword>
<comment type="catalytic activity">
    <reaction evidence="6">
        <text>a 6-O-methyl-2'-deoxyguanosine in DNA + L-cysteinyl-[protein] = S-methyl-L-cysteinyl-[protein] + a 2'-deoxyguanosine in DNA</text>
        <dbReference type="Rhea" id="RHEA:24000"/>
        <dbReference type="Rhea" id="RHEA-COMP:10131"/>
        <dbReference type="Rhea" id="RHEA-COMP:10132"/>
        <dbReference type="Rhea" id="RHEA-COMP:11367"/>
        <dbReference type="Rhea" id="RHEA-COMP:11368"/>
        <dbReference type="ChEBI" id="CHEBI:29950"/>
        <dbReference type="ChEBI" id="CHEBI:82612"/>
        <dbReference type="ChEBI" id="CHEBI:85445"/>
        <dbReference type="ChEBI" id="CHEBI:85448"/>
        <dbReference type="EC" id="2.1.1.63"/>
    </reaction>
</comment>
<evidence type="ECO:0000313" key="10">
    <source>
        <dbReference type="Proteomes" id="UP000295705"/>
    </source>
</evidence>
<keyword evidence="2 9" id="KW-0489">Methyltransferase</keyword>
<keyword evidence="10" id="KW-1185">Reference proteome</keyword>
<feature type="domain" description="Methylated-DNA-[protein]-cysteine S-methyltransferase DNA binding" evidence="7">
    <location>
        <begin position="87"/>
        <end position="165"/>
    </location>
</feature>
<keyword evidence="4" id="KW-0227">DNA damage</keyword>